<evidence type="ECO:0000259" key="2">
    <source>
        <dbReference type="Pfam" id="PF20209"/>
    </source>
</evidence>
<feature type="compositionally biased region" description="Basic and acidic residues" evidence="1">
    <location>
        <begin position="19"/>
        <end position="29"/>
    </location>
</feature>
<dbReference type="Pfam" id="PF20209">
    <property type="entry name" value="DUF6570"/>
    <property type="match status" value="1"/>
</dbReference>
<protein>
    <recommendedName>
        <fullName evidence="2">DUF6570 domain-containing protein</fullName>
    </recommendedName>
</protein>
<reference evidence="3 4" key="1">
    <citation type="journal article" date="2019" name="Nat. Ecol. Evol.">
        <title>Megaphylogeny resolves global patterns of mushroom evolution.</title>
        <authorList>
            <person name="Varga T."/>
            <person name="Krizsan K."/>
            <person name="Foldi C."/>
            <person name="Dima B."/>
            <person name="Sanchez-Garcia M."/>
            <person name="Sanchez-Ramirez S."/>
            <person name="Szollosi G.J."/>
            <person name="Szarkandi J.G."/>
            <person name="Papp V."/>
            <person name="Albert L."/>
            <person name="Andreopoulos W."/>
            <person name="Angelini C."/>
            <person name="Antonin V."/>
            <person name="Barry K.W."/>
            <person name="Bougher N.L."/>
            <person name="Buchanan P."/>
            <person name="Buyck B."/>
            <person name="Bense V."/>
            <person name="Catcheside P."/>
            <person name="Chovatia M."/>
            <person name="Cooper J."/>
            <person name="Damon W."/>
            <person name="Desjardin D."/>
            <person name="Finy P."/>
            <person name="Geml J."/>
            <person name="Haridas S."/>
            <person name="Hughes K."/>
            <person name="Justo A."/>
            <person name="Karasinski D."/>
            <person name="Kautmanova I."/>
            <person name="Kiss B."/>
            <person name="Kocsube S."/>
            <person name="Kotiranta H."/>
            <person name="LaButti K.M."/>
            <person name="Lechner B.E."/>
            <person name="Liimatainen K."/>
            <person name="Lipzen A."/>
            <person name="Lukacs Z."/>
            <person name="Mihaltcheva S."/>
            <person name="Morgado L.N."/>
            <person name="Niskanen T."/>
            <person name="Noordeloos M.E."/>
            <person name="Ohm R.A."/>
            <person name="Ortiz-Santana B."/>
            <person name="Ovrebo C."/>
            <person name="Racz N."/>
            <person name="Riley R."/>
            <person name="Savchenko A."/>
            <person name="Shiryaev A."/>
            <person name="Soop K."/>
            <person name="Spirin V."/>
            <person name="Szebenyi C."/>
            <person name="Tomsovsky M."/>
            <person name="Tulloss R.E."/>
            <person name="Uehling J."/>
            <person name="Grigoriev I.V."/>
            <person name="Vagvolgyi C."/>
            <person name="Papp T."/>
            <person name="Martin F.M."/>
            <person name="Miettinen O."/>
            <person name="Hibbett D.S."/>
            <person name="Nagy L.G."/>
        </authorList>
    </citation>
    <scope>NUCLEOTIDE SEQUENCE [LARGE SCALE GENOMIC DNA]</scope>
    <source>
        <strain evidence="3 4">CBS 962.96</strain>
    </source>
</reference>
<evidence type="ECO:0000313" key="4">
    <source>
        <dbReference type="Proteomes" id="UP000297245"/>
    </source>
</evidence>
<dbReference type="AlphaFoldDB" id="A0A4S8LQW6"/>
<dbReference type="OrthoDB" id="3257061at2759"/>
<dbReference type="InterPro" id="IPR046700">
    <property type="entry name" value="DUF6570"/>
</dbReference>
<keyword evidence="4" id="KW-1185">Reference proteome</keyword>
<dbReference type="EMBL" id="ML179295">
    <property type="protein sequence ID" value="THU91862.1"/>
    <property type="molecule type" value="Genomic_DNA"/>
</dbReference>
<evidence type="ECO:0000256" key="1">
    <source>
        <dbReference type="SAM" id="MobiDB-lite"/>
    </source>
</evidence>
<organism evidence="3 4">
    <name type="scientific">Dendrothele bispora (strain CBS 962.96)</name>
    <dbReference type="NCBI Taxonomy" id="1314807"/>
    <lineage>
        <taxon>Eukaryota</taxon>
        <taxon>Fungi</taxon>
        <taxon>Dikarya</taxon>
        <taxon>Basidiomycota</taxon>
        <taxon>Agaricomycotina</taxon>
        <taxon>Agaricomycetes</taxon>
        <taxon>Agaricomycetidae</taxon>
        <taxon>Agaricales</taxon>
        <taxon>Agaricales incertae sedis</taxon>
        <taxon>Dendrothele</taxon>
    </lineage>
</organism>
<feature type="region of interest" description="Disordered" evidence="1">
    <location>
        <begin position="19"/>
        <end position="48"/>
    </location>
</feature>
<feature type="domain" description="DUF6570" evidence="2">
    <location>
        <begin position="1"/>
        <end position="126"/>
    </location>
</feature>
<evidence type="ECO:0000313" key="3">
    <source>
        <dbReference type="EMBL" id="THU91862.1"/>
    </source>
</evidence>
<name>A0A4S8LQW6_DENBC</name>
<dbReference type="Proteomes" id="UP000297245">
    <property type="component" value="Unassembled WGS sequence"/>
</dbReference>
<accession>A0A4S8LQW6</accession>
<proteinExistence type="predicted"/>
<sequence>MVVARAHATACWAKLGETKHDEGGEKIPKDPGTSSRLPRHAQRGTTGNVCLHPHEIRNIANKLPRPFNTMNDEIAVLIVSNDNQATANTFKRTPFLVRRQKILDALIWLKANNRFYHDIEIDLVALNEYPDSSNNDASPPFPVHFVQPDAVHHTEGGSYTGHGVNHVPVDVASSHDDATNTIKGTFDIDQTTDDYRLRTVDALRHLKNNHPFLKTSTSLNTINPREQPHVYAWLWPTLFPYGVGFFNDPVR</sequence>
<gene>
    <name evidence="3" type="ORF">K435DRAFT_673260</name>
</gene>
<feature type="non-terminal residue" evidence="3">
    <location>
        <position position="251"/>
    </location>
</feature>